<dbReference type="GO" id="GO:0008198">
    <property type="term" value="F:ferrous iron binding"/>
    <property type="evidence" value="ECO:0007669"/>
    <property type="project" value="InterPro"/>
</dbReference>
<dbReference type="Gene3D" id="3.30.700.20">
    <property type="entry name" value="Hypothetical protein ph0010, domain 1"/>
    <property type="match status" value="1"/>
</dbReference>
<dbReference type="PANTHER" id="PTHR13016">
    <property type="entry name" value="AMMECR1 HOMOLOG"/>
    <property type="match status" value="1"/>
</dbReference>
<comment type="caution">
    <text evidence="2">The sequence shown here is derived from an EMBL/GenBank/DDBJ whole genome shotgun (WGS) entry which is preliminary data.</text>
</comment>
<dbReference type="EMBL" id="PVXQ01000035">
    <property type="protein sequence ID" value="PRR81157.1"/>
    <property type="molecule type" value="Genomic_DNA"/>
</dbReference>
<name>A0A2T0BBH4_9CLOT</name>
<dbReference type="SUPFAM" id="SSF53213">
    <property type="entry name" value="LigB-like"/>
    <property type="match status" value="1"/>
</dbReference>
<proteinExistence type="predicted"/>
<evidence type="ECO:0000313" key="2">
    <source>
        <dbReference type="EMBL" id="PRR81157.1"/>
    </source>
</evidence>
<reference evidence="2 3" key="1">
    <citation type="submission" date="2018-03" db="EMBL/GenBank/DDBJ databases">
        <title>Genome sequence of Clostridium vincentii DSM 10228.</title>
        <authorList>
            <person name="Poehlein A."/>
            <person name="Daniel R."/>
        </authorList>
    </citation>
    <scope>NUCLEOTIDE SEQUENCE [LARGE SCALE GENOMIC DNA]</scope>
    <source>
        <strain evidence="2 3">DSM 10228</strain>
    </source>
</reference>
<organism evidence="2 3">
    <name type="scientific">Clostridium vincentii</name>
    <dbReference type="NCBI Taxonomy" id="52704"/>
    <lineage>
        <taxon>Bacteria</taxon>
        <taxon>Bacillati</taxon>
        <taxon>Bacillota</taxon>
        <taxon>Clostridia</taxon>
        <taxon>Eubacteriales</taxon>
        <taxon>Clostridiaceae</taxon>
        <taxon>Clostridium</taxon>
    </lineage>
</organism>
<feature type="domain" description="AMMECR1" evidence="1">
    <location>
        <begin position="297"/>
        <end position="469"/>
    </location>
</feature>
<dbReference type="PROSITE" id="PS51112">
    <property type="entry name" value="AMMECR1"/>
    <property type="match status" value="1"/>
</dbReference>
<dbReference type="Gene3D" id="3.30.1490.150">
    <property type="entry name" value="Hypothetical protein ph0010, domain 2"/>
    <property type="match status" value="1"/>
</dbReference>
<dbReference type="NCBIfam" id="TIGR04335">
    <property type="entry name" value="AmmeMemoSam_A"/>
    <property type="match status" value="1"/>
</dbReference>
<dbReference type="InterPro" id="IPR027485">
    <property type="entry name" value="AMMECR1_N"/>
</dbReference>
<dbReference type="NCBIfam" id="TIGR04336">
    <property type="entry name" value="AmmeMemoSam_B"/>
    <property type="match status" value="1"/>
</dbReference>
<dbReference type="CDD" id="cd07951">
    <property type="entry name" value="ED_3B_N_AMMECR1"/>
    <property type="match status" value="1"/>
</dbReference>
<gene>
    <name evidence="2" type="primary">cnbCa</name>
    <name evidence="2" type="ORF">CLVI_27490</name>
</gene>
<dbReference type="InterPro" id="IPR004183">
    <property type="entry name" value="Xdiol_dOase_suB"/>
</dbReference>
<protein>
    <submittedName>
        <fullName evidence="2">2-aminophenol 1,6-dioxygenase subunit alpha</fullName>
    </submittedName>
</protein>
<evidence type="ECO:0000259" key="1">
    <source>
        <dbReference type="PROSITE" id="PS51112"/>
    </source>
</evidence>
<dbReference type="Pfam" id="PF02900">
    <property type="entry name" value="LigB"/>
    <property type="match status" value="1"/>
</dbReference>
<accession>A0A2T0BBH4</accession>
<dbReference type="InterPro" id="IPR027623">
    <property type="entry name" value="AmmeMemoSam_A"/>
</dbReference>
<dbReference type="RefSeq" id="WP_106060668.1">
    <property type="nucleotide sequence ID" value="NZ_PVXQ01000035.1"/>
</dbReference>
<dbReference type="Pfam" id="PF01871">
    <property type="entry name" value="AMMECR1"/>
    <property type="match status" value="1"/>
</dbReference>
<dbReference type="Proteomes" id="UP000239471">
    <property type="component" value="Unassembled WGS sequence"/>
</dbReference>
<dbReference type="InterPro" id="IPR036071">
    <property type="entry name" value="AMMECR1_dom_sf"/>
</dbReference>
<dbReference type="AlphaFoldDB" id="A0A2T0BBH4"/>
<dbReference type="GO" id="GO:0016702">
    <property type="term" value="F:oxidoreductase activity, acting on single donors with incorporation of molecular oxygen, incorporation of two atoms of oxygen"/>
    <property type="evidence" value="ECO:0007669"/>
    <property type="project" value="UniProtKB-ARBA"/>
</dbReference>
<dbReference type="PANTHER" id="PTHR13016:SF0">
    <property type="entry name" value="AMME SYNDROME CANDIDATE GENE 1 PROTEIN"/>
    <property type="match status" value="1"/>
</dbReference>
<dbReference type="SUPFAM" id="SSF143447">
    <property type="entry name" value="AMMECR1-like"/>
    <property type="match status" value="1"/>
</dbReference>
<keyword evidence="2" id="KW-0560">Oxidoreductase</keyword>
<dbReference type="OrthoDB" id="159752at2"/>
<sequence length="469" mass="52231">MKNILGYYLMPHPPIIIPDIGKGEEKKIEKTSNACNKIGGEIAILKPETIVLITPHGTMFSDAIAISDENGIAGDLSNFGCSNIKMDIPIDREFNIKLGTACHLEGIPSVLVDSELLEKYDDNFQLDHGAMVPLYFINKYYNEYSLVHITYSLLGNMDLYKFGMEIEKVAKELDRKIVIIASGDLSHKLKEEGPYSYSPYGEKFDKEFLGSLEKGDVNSLFNMDSTMVEEAAQCGLNSVYILLGTMEGNEFKGELLSYEGPFGVGYGVMKFKKEEKESKILDLLIKIRSERLKQKLSGGNPYTRLARESLKYYFAKGTKMEDISNLPSELLNEKHGVFVSLKKFGALRGCIGTISPTTNSVGEEIIRNAIEAALADSRFPDLDDYELEDIDISVDVLMDAVAASKEDLDPKKYGVIVTKGCRRGLLLPDLEGVNTVEEQLSIACSKAGINSEEIYDIEKFEVIRYKEGE</sequence>
<keyword evidence="3" id="KW-1185">Reference proteome</keyword>
<evidence type="ECO:0000313" key="3">
    <source>
        <dbReference type="Proteomes" id="UP000239471"/>
    </source>
</evidence>
<dbReference type="InterPro" id="IPR002733">
    <property type="entry name" value="AMMECR1_domain"/>
</dbReference>
<dbReference type="InterPro" id="IPR023473">
    <property type="entry name" value="AMMECR1"/>
</dbReference>
<dbReference type="Gene3D" id="3.40.830.10">
    <property type="entry name" value="LigB-like"/>
    <property type="match status" value="1"/>
</dbReference>
<keyword evidence="2" id="KW-0223">Dioxygenase</keyword>